<feature type="transmembrane region" description="Helical" evidence="13">
    <location>
        <begin position="459"/>
        <end position="479"/>
    </location>
</feature>
<dbReference type="Pfam" id="PF00324">
    <property type="entry name" value="AA_permease"/>
    <property type="match status" value="1"/>
</dbReference>
<feature type="transmembrane region" description="Helical" evidence="13">
    <location>
        <begin position="203"/>
        <end position="224"/>
    </location>
</feature>
<keyword evidence="9 13" id="KW-0472">Membrane</keyword>
<evidence type="ECO:0000256" key="8">
    <source>
        <dbReference type="ARBA" id="ARBA00022989"/>
    </source>
</evidence>
<feature type="transmembrane region" description="Helical" evidence="13">
    <location>
        <begin position="174"/>
        <end position="196"/>
    </location>
</feature>
<dbReference type="Proteomes" id="UP000646548">
    <property type="component" value="Unassembled WGS sequence"/>
</dbReference>
<evidence type="ECO:0000256" key="11">
    <source>
        <dbReference type="ARBA" id="ARBA00023228"/>
    </source>
</evidence>
<evidence type="ECO:0000313" key="15">
    <source>
        <dbReference type="EMBL" id="KAF6728880.1"/>
    </source>
</evidence>
<dbReference type="InterPro" id="IPR004842">
    <property type="entry name" value="SLC12A_fam"/>
</dbReference>
<feature type="transmembrane region" description="Helical" evidence="13">
    <location>
        <begin position="82"/>
        <end position="107"/>
    </location>
</feature>
<dbReference type="GO" id="GO:0005765">
    <property type="term" value="C:lysosomal membrane"/>
    <property type="evidence" value="ECO:0007669"/>
    <property type="project" value="UniProtKB-SubCell"/>
</dbReference>
<feature type="region of interest" description="Disordered" evidence="12">
    <location>
        <begin position="20"/>
        <end position="40"/>
    </location>
</feature>
<dbReference type="Gene3D" id="1.20.1740.10">
    <property type="entry name" value="Amino acid/polyamine transporter I"/>
    <property type="match status" value="1"/>
</dbReference>
<comment type="caution">
    <text evidence="15">The sequence shown here is derived from an EMBL/GenBank/DDBJ whole genome shotgun (WGS) entry which is preliminary data.</text>
</comment>
<evidence type="ECO:0000256" key="2">
    <source>
        <dbReference type="ARBA" id="ARBA00004656"/>
    </source>
</evidence>
<keyword evidence="11" id="KW-0458">Lysosome</keyword>
<dbReference type="EMBL" id="WKFB01000269">
    <property type="protein sequence ID" value="KAF6728880.1"/>
    <property type="molecule type" value="Genomic_DNA"/>
</dbReference>
<gene>
    <name evidence="15" type="ORF">FQA47_000431</name>
</gene>
<evidence type="ECO:0000256" key="13">
    <source>
        <dbReference type="SAM" id="Phobius"/>
    </source>
</evidence>
<evidence type="ECO:0000256" key="3">
    <source>
        <dbReference type="ARBA" id="ARBA00010593"/>
    </source>
</evidence>
<proteinExistence type="inferred from homology"/>
<keyword evidence="5" id="KW-0813">Transport</keyword>
<keyword evidence="8 13" id="KW-1133">Transmembrane helix</keyword>
<dbReference type="AlphaFoldDB" id="A0A834CL52"/>
<evidence type="ECO:0000259" key="14">
    <source>
        <dbReference type="Pfam" id="PF00324"/>
    </source>
</evidence>
<feature type="transmembrane region" description="Helical" evidence="13">
    <location>
        <begin position="385"/>
        <end position="404"/>
    </location>
</feature>
<dbReference type="PANTHER" id="PTHR11827">
    <property type="entry name" value="SOLUTE CARRIER FAMILY 12, CATION COTRANSPORTERS"/>
    <property type="match status" value="1"/>
</dbReference>
<dbReference type="PANTHER" id="PTHR11827:SF98">
    <property type="entry name" value="SOLUTE CARRIER FAMILY 12 MEMBER 9"/>
    <property type="match status" value="1"/>
</dbReference>
<evidence type="ECO:0000256" key="6">
    <source>
        <dbReference type="ARBA" id="ARBA00022475"/>
    </source>
</evidence>
<keyword evidence="7 13" id="KW-0812">Transmembrane</keyword>
<feature type="transmembrane region" description="Helical" evidence="13">
    <location>
        <begin position="485"/>
        <end position="502"/>
    </location>
</feature>
<evidence type="ECO:0000256" key="4">
    <source>
        <dbReference type="ARBA" id="ARBA00019359"/>
    </source>
</evidence>
<name>A0A834CL52_ORYME</name>
<feature type="transmembrane region" description="Helical" evidence="13">
    <location>
        <begin position="48"/>
        <end position="70"/>
    </location>
</feature>
<dbReference type="GO" id="GO:0006884">
    <property type="term" value="P:cell volume homeostasis"/>
    <property type="evidence" value="ECO:0007669"/>
    <property type="project" value="TreeGrafter"/>
</dbReference>
<feature type="transmembrane region" description="Helical" evidence="13">
    <location>
        <begin position="350"/>
        <end position="373"/>
    </location>
</feature>
<sequence length="661" mass="71925">MSNEHTPLITSRVCGLTMTTPTCGAPPESPQESSSGAPSPNPRRLNTFFGVMVPTVLSMFSIILFLRTGFVVGHAGLLEGLLMIAVAYIIISLTILSICAISTNGAIQGGGAYYMISRSLGPEFGGSIGLMFFLAKVFACGEYVLGLVEAILDVFGMDTESSVSAGVRVLPQGYWYTVLYSSVVLLLCLIICLVGAHIYSRTAFVILLVVTVSLLSIFVSSVAVKPQSFVITHQGLGNQTLRYNASFTGFSAETLRNNLGPRYSLDYSTNTVMSFATVFAVMFTSCTGIMAGANMSGELKTPSVSIPRGTIIAVIYTFTVYILLFLLASATCDRTLLIQDYGFFQRINLWPPFVTIGIFCASLSAAMCAMIGASRILHALALDQLFGLPLAPAAITSSSGNPWVAVLYTWGLAQCVVFAGHLNAVAGLVTVFYLLAYAAVDLACLALEWASAPNFRPTFQFFSWHTCLLGIVSCVVMMFVINPVYSSGSIVLLLLLLLFLHYRSPTSSWGYISQALIFHQVRKYLLMLDVRKEHVKFWRPQVLLMVSNPRSSCQLILFVNQLKKGGLYVLGHVQLGDLDALPSDPVQQQYNFWLSLVDKLGVKAFVDLTLSPSVRQGTQHLLRITGLGKPFPSFPVSCILHNVLCSRSLSDFSFFHFFKAA</sequence>
<evidence type="ECO:0000256" key="9">
    <source>
        <dbReference type="ARBA" id="ARBA00023136"/>
    </source>
</evidence>
<keyword evidence="10" id="KW-0325">Glycoprotein</keyword>
<evidence type="ECO:0000313" key="16">
    <source>
        <dbReference type="Proteomes" id="UP000646548"/>
    </source>
</evidence>
<dbReference type="GO" id="GO:0055075">
    <property type="term" value="P:potassium ion homeostasis"/>
    <property type="evidence" value="ECO:0007669"/>
    <property type="project" value="TreeGrafter"/>
</dbReference>
<reference evidence="15" key="1">
    <citation type="journal article" name="BMC Genomics">
        <title>Long-read sequencing and de novo genome assembly of marine medaka (Oryzias melastigma).</title>
        <authorList>
            <person name="Liang P."/>
            <person name="Saqib H.S.A."/>
            <person name="Ni X."/>
            <person name="Shen Y."/>
        </authorList>
    </citation>
    <scope>NUCLEOTIDE SEQUENCE</scope>
    <source>
        <strain evidence="15">Bigg-433</strain>
    </source>
</reference>
<dbReference type="GO" id="GO:0055064">
    <property type="term" value="P:chloride ion homeostasis"/>
    <property type="evidence" value="ECO:0007669"/>
    <property type="project" value="TreeGrafter"/>
</dbReference>
<evidence type="ECO:0000256" key="7">
    <source>
        <dbReference type="ARBA" id="ARBA00022692"/>
    </source>
</evidence>
<protein>
    <recommendedName>
        <fullName evidence="4">Solute carrier family 12 member 9</fullName>
    </recommendedName>
</protein>
<organism evidence="15 16">
    <name type="scientific">Oryzias melastigma</name>
    <name type="common">Marine medaka</name>
    <dbReference type="NCBI Taxonomy" id="30732"/>
    <lineage>
        <taxon>Eukaryota</taxon>
        <taxon>Metazoa</taxon>
        <taxon>Chordata</taxon>
        <taxon>Craniata</taxon>
        <taxon>Vertebrata</taxon>
        <taxon>Euteleostomi</taxon>
        <taxon>Actinopterygii</taxon>
        <taxon>Neopterygii</taxon>
        <taxon>Teleostei</taxon>
        <taxon>Neoteleostei</taxon>
        <taxon>Acanthomorphata</taxon>
        <taxon>Ovalentaria</taxon>
        <taxon>Atherinomorphae</taxon>
        <taxon>Beloniformes</taxon>
        <taxon>Adrianichthyidae</taxon>
        <taxon>Oryziinae</taxon>
        <taxon>Oryzias</taxon>
    </lineage>
</organism>
<comment type="subcellular location">
    <subcellularLocation>
        <location evidence="1">Cell membrane</location>
        <topology evidence="1">Multi-pass membrane protein</topology>
    </subcellularLocation>
    <subcellularLocation>
        <location evidence="2">Lysosome membrane</location>
    </subcellularLocation>
</comment>
<evidence type="ECO:0000256" key="5">
    <source>
        <dbReference type="ARBA" id="ARBA00022448"/>
    </source>
</evidence>
<keyword evidence="6" id="KW-1003">Cell membrane</keyword>
<accession>A0A834CL52</accession>
<dbReference type="GO" id="GO:0015379">
    <property type="term" value="F:potassium:chloride symporter activity"/>
    <property type="evidence" value="ECO:0007669"/>
    <property type="project" value="TreeGrafter"/>
</dbReference>
<comment type="similarity">
    <text evidence="3">Belongs to the SLC12A transporter family.</text>
</comment>
<evidence type="ECO:0000256" key="1">
    <source>
        <dbReference type="ARBA" id="ARBA00004651"/>
    </source>
</evidence>
<dbReference type="FunFam" id="1.20.1740.10:FF:000013">
    <property type="entry name" value="Solute carrier family 12 member"/>
    <property type="match status" value="1"/>
</dbReference>
<feature type="domain" description="Amino acid permease/ SLC12A" evidence="14">
    <location>
        <begin position="50"/>
        <end position="543"/>
    </location>
</feature>
<feature type="transmembrane region" description="Helical" evidence="13">
    <location>
        <begin position="311"/>
        <end position="330"/>
    </location>
</feature>
<feature type="transmembrane region" description="Helical" evidence="13">
    <location>
        <begin position="424"/>
        <end position="447"/>
    </location>
</feature>
<dbReference type="InterPro" id="IPR004841">
    <property type="entry name" value="AA-permease/SLC12A_dom"/>
</dbReference>
<evidence type="ECO:0000256" key="10">
    <source>
        <dbReference type="ARBA" id="ARBA00023180"/>
    </source>
</evidence>
<dbReference type="GO" id="GO:0005886">
    <property type="term" value="C:plasma membrane"/>
    <property type="evidence" value="ECO:0007669"/>
    <property type="project" value="UniProtKB-SubCell"/>
</dbReference>
<evidence type="ECO:0000256" key="12">
    <source>
        <dbReference type="SAM" id="MobiDB-lite"/>
    </source>
</evidence>
<feature type="transmembrane region" description="Helical" evidence="13">
    <location>
        <begin position="272"/>
        <end position="291"/>
    </location>
</feature>
<feature type="transmembrane region" description="Helical" evidence="13">
    <location>
        <begin position="128"/>
        <end position="154"/>
    </location>
</feature>